<accession>A0AA40DH07</accession>
<evidence type="ECO:0000313" key="3">
    <source>
        <dbReference type="Proteomes" id="UP001172101"/>
    </source>
</evidence>
<dbReference type="Proteomes" id="UP001172101">
    <property type="component" value="Unassembled WGS sequence"/>
</dbReference>
<dbReference type="AlphaFoldDB" id="A0AA40DH07"/>
<comment type="caution">
    <text evidence="2">The sequence shown here is derived from an EMBL/GenBank/DDBJ whole genome shotgun (WGS) entry which is preliminary data.</text>
</comment>
<gene>
    <name evidence="2" type="ORF">B0T26DRAFT_100714</name>
</gene>
<name>A0AA40DH07_9PEZI</name>
<dbReference type="EMBL" id="JAUIRO010000010">
    <property type="protein sequence ID" value="KAK0701091.1"/>
    <property type="molecule type" value="Genomic_DNA"/>
</dbReference>
<keyword evidence="3" id="KW-1185">Reference proteome</keyword>
<reference evidence="2" key="1">
    <citation type="submission" date="2023-06" db="EMBL/GenBank/DDBJ databases">
        <title>Genome-scale phylogeny and comparative genomics of the fungal order Sordariales.</title>
        <authorList>
            <consortium name="Lawrence Berkeley National Laboratory"/>
            <person name="Hensen N."/>
            <person name="Bonometti L."/>
            <person name="Westerberg I."/>
            <person name="Brannstrom I.O."/>
            <person name="Guillou S."/>
            <person name="Cros-Aarteil S."/>
            <person name="Calhoun S."/>
            <person name="Haridas S."/>
            <person name="Kuo A."/>
            <person name="Mondo S."/>
            <person name="Pangilinan J."/>
            <person name="Riley R."/>
            <person name="LaButti K."/>
            <person name="Andreopoulos B."/>
            <person name="Lipzen A."/>
            <person name="Chen C."/>
            <person name="Yanf M."/>
            <person name="Daum C."/>
            <person name="Ng V."/>
            <person name="Clum A."/>
            <person name="Steindorff A."/>
            <person name="Ohm R."/>
            <person name="Martin F."/>
            <person name="Silar P."/>
            <person name="Natvig D."/>
            <person name="Lalanne C."/>
            <person name="Gautier V."/>
            <person name="Ament-velasquez S.L."/>
            <person name="Kruys A."/>
            <person name="Hutchinson M.I."/>
            <person name="Powell A.J."/>
            <person name="Barry K."/>
            <person name="Miller A.N."/>
            <person name="Grigoriev I.V."/>
            <person name="Debuchy R."/>
            <person name="Gladieux P."/>
            <person name="Thoren M.H."/>
            <person name="Johannesson H."/>
        </authorList>
    </citation>
    <scope>NUCLEOTIDE SEQUENCE</scope>
    <source>
        <strain evidence="2">SMH2392-1A</strain>
    </source>
</reference>
<dbReference type="RefSeq" id="XP_060289222.1">
    <property type="nucleotide sequence ID" value="XM_060433232.1"/>
</dbReference>
<proteinExistence type="predicted"/>
<protein>
    <submittedName>
        <fullName evidence="2">Uncharacterized protein</fullName>
    </submittedName>
</protein>
<feature type="region of interest" description="Disordered" evidence="1">
    <location>
        <begin position="67"/>
        <end position="87"/>
    </location>
</feature>
<organism evidence="2 3">
    <name type="scientific">Lasiosphaeria miniovina</name>
    <dbReference type="NCBI Taxonomy" id="1954250"/>
    <lineage>
        <taxon>Eukaryota</taxon>
        <taxon>Fungi</taxon>
        <taxon>Dikarya</taxon>
        <taxon>Ascomycota</taxon>
        <taxon>Pezizomycotina</taxon>
        <taxon>Sordariomycetes</taxon>
        <taxon>Sordariomycetidae</taxon>
        <taxon>Sordariales</taxon>
        <taxon>Lasiosphaeriaceae</taxon>
        <taxon>Lasiosphaeria</taxon>
    </lineage>
</organism>
<evidence type="ECO:0000256" key="1">
    <source>
        <dbReference type="SAM" id="MobiDB-lite"/>
    </source>
</evidence>
<evidence type="ECO:0000313" key="2">
    <source>
        <dbReference type="EMBL" id="KAK0701091.1"/>
    </source>
</evidence>
<sequence length="150" mass="16158">MSRCAACVASAPPGGVLAALCRVQDRLRPGRRRIRGTRAMRPCHEAVPSIKCAHEVHQGRGLLAQEAGKNGGRRRGEGGRRDDGFERGDVGDEYAACVGSSGRTKDGLVVKWAMRASWTAEVHVVGPGLVMRAMAVRNWARRAKLVSNES</sequence>
<feature type="compositionally biased region" description="Basic and acidic residues" evidence="1">
    <location>
        <begin position="74"/>
        <end position="87"/>
    </location>
</feature>
<dbReference type="GeneID" id="85316503"/>